<dbReference type="AlphaFoldDB" id="A0AAE2MGM0"/>
<reference evidence="1 2" key="1">
    <citation type="submission" date="2020-08" db="EMBL/GenBank/DDBJ databases">
        <title>Genomic Encyclopedia of Type Strains, Phase IV (KMG-V): Genome sequencing to study the core and pangenomes of soil and plant-associated prokaryotes.</title>
        <authorList>
            <person name="Whitman W."/>
        </authorList>
    </citation>
    <scope>NUCLEOTIDE SEQUENCE [LARGE SCALE GENOMIC DNA]</scope>
    <source>
        <strain evidence="1 2">SEMIA 415</strain>
    </source>
</reference>
<dbReference type="EMBL" id="JACIGO010000001">
    <property type="protein sequence ID" value="MBB4288950.1"/>
    <property type="molecule type" value="Genomic_DNA"/>
</dbReference>
<protein>
    <submittedName>
        <fullName evidence="1">Uncharacterized protein</fullName>
    </submittedName>
</protein>
<gene>
    <name evidence="1" type="ORF">GGE16_000966</name>
</gene>
<dbReference type="RefSeq" id="WP_246718199.1">
    <property type="nucleotide sequence ID" value="NZ_JACHAZ010000002.1"/>
</dbReference>
<name>A0AAE2MGM0_RHILE</name>
<organism evidence="1 2">
    <name type="scientific">Rhizobium leguminosarum</name>
    <dbReference type="NCBI Taxonomy" id="384"/>
    <lineage>
        <taxon>Bacteria</taxon>
        <taxon>Pseudomonadati</taxon>
        <taxon>Pseudomonadota</taxon>
        <taxon>Alphaproteobacteria</taxon>
        <taxon>Hyphomicrobiales</taxon>
        <taxon>Rhizobiaceae</taxon>
        <taxon>Rhizobium/Agrobacterium group</taxon>
        <taxon>Rhizobium</taxon>
    </lineage>
</organism>
<sequence>MMMHATIKFSPSNIATLKKALRNQYPKIRSSHADEALAASFGFKSYAAMLAVLNQVSGSARLMVQSDPCLLLLRLDQLGYSGLSLQALRRLTWEVPYPDRWQDDELQQALNGRFAPVAANSDAVPS</sequence>
<evidence type="ECO:0000313" key="1">
    <source>
        <dbReference type="EMBL" id="MBB4288950.1"/>
    </source>
</evidence>
<accession>A0AAE2MGM0</accession>
<dbReference type="Proteomes" id="UP000538507">
    <property type="component" value="Unassembled WGS sequence"/>
</dbReference>
<proteinExistence type="predicted"/>
<comment type="caution">
    <text evidence="1">The sequence shown here is derived from an EMBL/GenBank/DDBJ whole genome shotgun (WGS) entry which is preliminary data.</text>
</comment>
<evidence type="ECO:0000313" key="2">
    <source>
        <dbReference type="Proteomes" id="UP000538507"/>
    </source>
</evidence>